<name>A0A7Z2VU08_9BURK</name>
<dbReference type="EMBL" id="CP051685">
    <property type="protein sequence ID" value="QJD99460.1"/>
    <property type="molecule type" value="Genomic_DNA"/>
</dbReference>
<dbReference type="Proteomes" id="UP000502415">
    <property type="component" value="Chromosome"/>
</dbReference>
<evidence type="ECO:0000256" key="2">
    <source>
        <dbReference type="ARBA" id="ARBA00022481"/>
    </source>
</evidence>
<feature type="compositionally biased region" description="Low complexity" evidence="6">
    <location>
        <begin position="584"/>
        <end position="618"/>
    </location>
</feature>
<reference evidence="9 10" key="1">
    <citation type="submission" date="2020-04" db="EMBL/GenBank/DDBJ databases">
        <title>Genome sequencing of novel species.</title>
        <authorList>
            <person name="Heo J."/>
            <person name="Kim S.-J."/>
            <person name="Kim J.-S."/>
            <person name="Hong S.-B."/>
            <person name="Kwon S.-W."/>
        </authorList>
    </citation>
    <scope>NUCLEOTIDE SEQUENCE [LARGE SCALE GENOMIC DNA]</scope>
    <source>
        <strain evidence="9 10">GN2-R2</strain>
    </source>
</reference>
<dbReference type="Pfam" id="PF12729">
    <property type="entry name" value="4HB_MCP_1"/>
    <property type="match status" value="1"/>
</dbReference>
<dbReference type="AlphaFoldDB" id="A0A7Z2VU08"/>
<evidence type="ECO:0000256" key="5">
    <source>
        <dbReference type="SAM" id="Coils"/>
    </source>
</evidence>
<proteinExistence type="inferred from homology"/>
<dbReference type="InterPro" id="IPR004090">
    <property type="entry name" value="Chemotax_Me-accpt_rcpt"/>
</dbReference>
<feature type="domain" description="Methyl-accepting transducer" evidence="8">
    <location>
        <begin position="332"/>
        <end position="561"/>
    </location>
</feature>
<dbReference type="Pfam" id="PF00015">
    <property type="entry name" value="MCPsignal"/>
    <property type="match status" value="1"/>
</dbReference>
<feature type="region of interest" description="Disordered" evidence="6">
    <location>
        <begin position="584"/>
        <end position="712"/>
    </location>
</feature>
<sequence>MRHGACRRHGDCRNSSFLPRRLRFLRPCATWNIFNGGLFTGNESLHRTGAEVSQQHPSSVRRQLWWAFAVVIVLSFLSTTIAVWRLQALADDMQALTQRPLVKERLISGWMLNISVAAKRTALVARSADGELARLYADEARESSARTNGVQKQVGDLLDSDEEKAVFQEIATLRQHYTEARDRVMALKTDGKSDEAKSVFENTFVAAMNAYVAKVKELLTIQQKAIDARSVAVLDSAARSTAALVALCLATLVFSMAAGALFGRSLFRRLGGEPAAAAAVAAEIARGNLRVEVPLGAGTRAHGSYADGASLMAALEHMRASLADIVGQVRHGATAIGTGIGAMAGEAQDLSRRTESQAAALEETASSMEQLTQAINNSASSAEQANRLAAAASLVAQQGGAMVGQLVDTMGAINESSTRIVDIIAVIDGIAFQTNILALNAAVEAARAGEQGRGFAVVASEVRALAQRSASAAREIKGLIDASTQRIAGGSALAGQAGETMHGIVESIDRVSGIMSEILASSREQASGIGQINQAIGQMDGMTQQNAALVEASAGATRSMQQQAAQLSQLVALFQVDGATRPAARAASRPAPARAAASASSTPDAPAAAPRALPSARPTARDGAKAGAAAAVDAAAAKPAAKSASRPASRSGTASGTASGTPSGTASVRAPAGARAAAPSSSRGGAAARQAGAAAASPRPAAAGAADDWEEF</sequence>
<accession>A0A7Z2VU08</accession>
<comment type="subcellular location">
    <subcellularLocation>
        <location evidence="1">Membrane</location>
    </subcellularLocation>
</comment>
<protein>
    <recommendedName>
        <fullName evidence="8">Methyl-accepting transducer domain-containing protein</fullName>
    </recommendedName>
</protein>
<dbReference type="CDD" id="cd11386">
    <property type="entry name" value="MCP_signal"/>
    <property type="match status" value="1"/>
</dbReference>
<comment type="similarity">
    <text evidence="3">Belongs to the methyl-accepting chemotaxis (MCP) protein family.</text>
</comment>
<dbReference type="PROSITE" id="PS50111">
    <property type="entry name" value="CHEMOTAXIS_TRANSDUC_2"/>
    <property type="match status" value="1"/>
</dbReference>
<feature type="compositionally biased region" description="Low complexity" evidence="6">
    <location>
        <begin position="625"/>
        <end position="706"/>
    </location>
</feature>
<keyword evidence="7" id="KW-0472">Membrane</keyword>
<dbReference type="CDD" id="cd19411">
    <property type="entry name" value="MCP2201-like_sensor"/>
    <property type="match status" value="1"/>
</dbReference>
<dbReference type="InterPro" id="IPR024478">
    <property type="entry name" value="HlyB_4HB_MCP"/>
</dbReference>
<dbReference type="GO" id="GO:0004888">
    <property type="term" value="F:transmembrane signaling receptor activity"/>
    <property type="evidence" value="ECO:0007669"/>
    <property type="project" value="InterPro"/>
</dbReference>
<keyword evidence="7" id="KW-1133">Transmembrane helix</keyword>
<feature type="coiled-coil region" evidence="5">
    <location>
        <begin position="351"/>
        <end position="388"/>
    </location>
</feature>
<feature type="transmembrane region" description="Helical" evidence="7">
    <location>
        <begin position="64"/>
        <end position="84"/>
    </location>
</feature>
<dbReference type="GO" id="GO:0006935">
    <property type="term" value="P:chemotaxis"/>
    <property type="evidence" value="ECO:0007669"/>
    <property type="project" value="InterPro"/>
</dbReference>
<evidence type="ECO:0000256" key="1">
    <source>
        <dbReference type="ARBA" id="ARBA00004370"/>
    </source>
</evidence>
<dbReference type="GO" id="GO:0005886">
    <property type="term" value="C:plasma membrane"/>
    <property type="evidence" value="ECO:0007669"/>
    <property type="project" value="TreeGrafter"/>
</dbReference>
<dbReference type="Gene3D" id="1.10.287.950">
    <property type="entry name" value="Methyl-accepting chemotaxis protein"/>
    <property type="match status" value="1"/>
</dbReference>
<dbReference type="SUPFAM" id="SSF58104">
    <property type="entry name" value="Methyl-accepting chemotaxis protein (MCP) signaling domain"/>
    <property type="match status" value="1"/>
</dbReference>
<keyword evidence="4" id="KW-0807">Transducer</keyword>
<dbReference type="KEGG" id="mfy:HH212_05010"/>
<dbReference type="PANTHER" id="PTHR43531:SF14">
    <property type="entry name" value="METHYL-ACCEPTING CHEMOTAXIS PROTEIN I-RELATED"/>
    <property type="match status" value="1"/>
</dbReference>
<dbReference type="InterPro" id="IPR004089">
    <property type="entry name" value="MCPsignal_dom"/>
</dbReference>
<evidence type="ECO:0000256" key="7">
    <source>
        <dbReference type="SAM" id="Phobius"/>
    </source>
</evidence>
<organism evidence="9 10">
    <name type="scientific">Massilia forsythiae</name>
    <dbReference type="NCBI Taxonomy" id="2728020"/>
    <lineage>
        <taxon>Bacteria</taxon>
        <taxon>Pseudomonadati</taxon>
        <taxon>Pseudomonadota</taxon>
        <taxon>Betaproteobacteria</taxon>
        <taxon>Burkholderiales</taxon>
        <taxon>Oxalobacteraceae</taxon>
        <taxon>Telluria group</taxon>
        <taxon>Massilia</taxon>
    </lineage>
</organism>
<evidence type="ECO:0000313" key="10">
    <source>
        <dbReference type="Proteomes" id="UP000502415"/>
    </source>
</evidence>
<dbReference type="FunFam" id="1.10.287.950:FF:000001">
    <property type="entry name" value="Methyl-accepting chemotaxis sensory transducer"/>
    <property type="match status" value="1"/>
</dbReference>
<dbReference type="InterPro" id="IPR051310">
    <property type="entry name" value="MCP_chemotaxis"/>
</dbReference>
<evidence type="ECO:0000256" key="3">
    <source>
        <dbReference type="ARBA" id="ARBA00029447"/>
    </source>
</evidence>
<evidence type="ECO:0000256" key="4">
    <source>
        <dbReference type="PROSITE-ProRule" id="PRU00284"/>
    </source>
</evidence>
<keyword evidence="7" id="KW-0812">Transmembrane</keyword>
<keyword evidence="5" id="KW-0175">Coiled coil</keyword>
<keyword evidence="10" id="KW-1185">Reference proteome</keyword>
<evidence type="ECO:0000256" key="6">
    <source>
        <dbReference type="SAM" id="MobiDB-lite"/>
    </source>
</evidence>
<dbReference type="PRINTS" id="PR00260">
    <property type="entry name" value="CHEMTRNSDUCR"/>
</dbReference>
<evidence type="ECO:0000313" key="9">
    <source>
        <dbReference type="EMBL" id="QJD99460.1"/>
    </source>
</evidence>
<gene>
    <name evidence="9" type="ORF">HH212_05010</name>
</gene>
<dbReference type="PANTHER" id="PTHR43531">
    <property type="entry name" value="PROTEIN ICFG"/>
    <property type="match status" value="1"/>
</dbReference>
<keyword evidence="2" id="KW-0488">Methylation</keyword>
<dbReference type="InterPro" id="IPR047347">
    <property type="entry name" value="YvaQ-like_sensor"/>
</dbReference>
<dbReference type="SMART" id="SM00283">
    <property type="entry name" value="MA"/>
    <property type="match status" value="1"/>
</dbReference>
<evidence type="ECO:0000259" key="8">
    <source>
        <dbReference type="PROSITE" id="PS50111"/>
    </source>
</evidence>
<dbReference type="GO" id="GO:0007165">
    <property type="term" value="P:signal transduction"/>
    <property type="evidence" value="ECO:0007669"/>
    <property type="project" value="UniProtKB-KW"/>
</dbReference>